<dbReference type="AlphaFoldDB" id="A0A146KFN9"/>
<accession>A0A146KFN9</accession>
<reference evidence="2" key="1">
    <citation type="submission" date="2015-07" db="EMBL/GenBank/DDBJ databases">
        <title>Adaptation to a free-living lifestyle via gene acquisitions in the diplomonad Trepomonas sp. PC1.</title>
        <authorList>
            <person name="Xu F."/>
            <person name="Jerlstrom-Hultqvist J."/>
            <person name="Kolisko M."/>
            <person name="Simpson A.G.B."/>
            <person name="Roger A.J."/>
            <person name="Svard S.G."/>
            <person name="Andersson J.O."/>
        </authorList>
    </citation>
    <scope>NUCLEOTIDE SEQUENCE</scope>
    <source>
        <strain evidence="2">PC1</strain>
    </source>
</reference>
<gene>
    <name evidence="2" type="ORF">TPC1_13094</name>
</gene>
<evidence type="ECO:0000313" key="2">
    <source>
        <dbReference type="EMBL" id="JAP94306.1"/>
    </source>
</evidence>
<feature type="non-terminal residue" evidence="2">
    <location>
        <position position="1"/>
    </location>
</feature>
<sequence>EIDDINLDEIEASIRRCEEFINRNDFDIGTLKSQLELPKVEDYEELEKEKSPVLYNEELQRKIQVKVNKYARKPAIPPQPVVQKPAEPSQNEEP</sequence>
<proteinExistence type="predicted"/>
<dbReference type="EMBL" id="GDID01002300">
    <property type="protein sequence ID" value="JAP94306.1"/>
    <property type="molecule type" value="Transcribed_RNA"/>
</dbReference>
<organism evidence="2">
    <name type="scientific">Trepomonas sp. PC1</name>
    <dbReference type="NCBI Taxonomy" id="1076344"/>
    <lineage>
        <taxon>Eukaryota</taxon>
        <taxon>Metamonada</taxon>
        <taxon>Diplomonadida</taxon>
        <taxon>Hexamitidae</taxon>
        <taxon>Hexamitinae</taxon>
        <taxon>Trepomonas</taxon>
    </lineage>
</organism>
<feature type="non-terminal residue" evidence="2">
    <location>
        <position position="94"/>
    </location>
</feature>
<protein>
    <submittedName>
        <fullName evidence="2">Uncharacterized protein</fullName>
    </submittedName>
</protein>
<evidence type="ECO:0000256" key="1">
    <source>
        <dbReference type="SAM" id="MobiDB-lite"/>
    </source>
</evidence>
<feature type="region of interest" description="Disordered" evidence="1">
    <location>
        <begin position="74"/>
        <end position="94"/>
    </location>
</feature>
<name>A0A146KFN9_9EUKA</name>